<evidence type="ECO:0000313" key="2">
    <source>
        <dbReference type="EMBL" id="RMZ99276.1"/>
    </source>
</evidence>
<sequence>MFQIKKGKISKIILSTQRFRLEPKHCNPISDFLKDLLTSSLITVLIYFVLFLFISFFINFNLFTDPSQEIQNLNICLNEEKIESSDLIELSSKIVQVLSEQNQKYFLCYRSLIYILKVNVRTYDKNFLDLCIYDSNSTAHDIKSNIHYSFGYSNLAIVWSDLEKHDSEFSHEFNSFYGYYKLSYRTAEVYLYMFIKAPSTRLEFESMTRSGILYTQFDHVIKKLYSSSKEVNSRNRVSLLNRIPSYMVDEMVFKVNISSSYIYLPVDPFNLIMYFYPNIWQLPILDDSINKCTF</sequence>
<name>A0A3M7PJI2_BRAPC</name>
<protein>
    <submittedName>
        <fullName evidence="2">Uncharacterized protein</fullName>
    </submittedName>
</protein>
<comment type="caution">
    <text evidence="2">The sequence shown here is derived from an EMBL/GenBank/DDBJ whole genome shotgun (WGS) entry which is preliminary data.</text>
</comment>
<reference evidence="2 3" key="1">
    <citation type="journal article" date="2018" name="Sci. Rep.">
        <title>Genomic signatures of local adaptation to the degree of environmental predictability in rotifers.</title>
        <authorList>
            <person name="Franch-Gras L."/>
            <person name="Hahn C."/>
            <person name="Garcia-Roger E.M."/>
            <person name="Carmona M.J."/>
            <person name="Serra M."/>
            <person name="Gomez A."/>
        </authorList>
    </citation>
    <scope>NUCLEOTIDE SEQUENCE [LARGE SCALE GENOMIC DNA]</scope>
    <source>
        <strain evidence="2">HYR1</strain>
    </source>
</reference>
<evidence type="ECO:0000256" key="1">
    <source>
        <dbReference type="SAM" id="Phobius"/>
    </source>
</evidence>
<keyword evidence="1" id="KW-0472">Membrane</keyword>
<gene>
    <name evidence="2" type="ORF">BpHYR1_043286</name>
</gene>
<keyword evidence="1" id="KW-1133">Transmembrane helix</keyword>
<feature type="transmembrane region" description="Helical" evidence="1">
    <location>
        <begin position="41"/>
        <end position="63"/>
    </location>
</feature>
<accession>A0A3M7PJI2</accession>
<dbReference type="EMBL" id="REGN01010316">
    <property type="protein sequence ID" value="RMZ99276.1"/>
    <property type="molecule type" value="Genomic_DNA"/>
</dbReference>
<dbReference type="OrthoDB" id="10439848at2759"/>
<dbReference type="Proteomes" id="UP000276133">
    <property type="component" value="Unassembled WGS sequence"/>
</dbReference>
<dbReference type="AlphaFoldDB" id="A0A3M7PJI2"/>
<organism evidence="2 3">
    <name type="scientific">Brachionus plicatilis</name>
    <name type="common">Marine rotifer</name>
    <name type="synonym">Brachionus muelleri</name>
    <dbReference type="NCBI Taxonomy" id="10195"/>
    <lineage>
        <taxon>Eukaryota</taxon>
        <taxon>Metazoa</taxon>
        <taxon>Spiralia</taxon>
        <taxon>Gnathifera</taxon>
        <taxon>Rotifera</taxon>
        <taxon>Eurotatoria</taxon>
        <taxon>Monogononta</taxon>
        <taxon>Pseudotrocha</taxon>
        <taxon>Ploima</taxon>
        <taxon>Brachionidae</taxon>
        <taxon>Brachionus</taxon>
    </lineage>
</organism>
<proteinExistence type="predicted"/>
<keyword evidence="1" id="KW-0812">Transmembrane</keyword>
<keyword evidence="3" id="KW-1185">Reference proteome</keyword>
<evidence type="ECO:0000313" key="3">
    <source>
        <dbReference type="Proteomes" id="UP000276133"/>
    </source>
</evidence>